<feature type="compositionally biased region" description="Basic and acidic residues" evidence="1">
    <location>
        <begin position="129"/>
        <end position="144"/>
    </location>
</feature>
<dbReference type="RefSeq" id="WP_046848975.1">
    <property type="nucleotide sequence ID" value="NZ_CP011451.1"/>
</dbReference>
<dbReference type="Proteomes" id="UP000034156">
    <property type="component" value="Chromosome"/>
</dbReference>
<dbReference type="KEGG" id="nco:AAW31_02170"/>
<keyword evidence="4" id="KW-1185">Reference proteome</keyword>
<organism evidence="2 4">
    <name type="scientific">Nitrosomonas communis</name>
    <dbReference type="NCBI Taxonomy" id="44574"/>
    <lineage>
        <taxon>Bacteria</taxon>
        <taxon>Pseudomonadati</taxon>
        <taxon>Pseudomonadota</taxon>
        <taxon>Betaproteobacteria</taxon>
        <taxon>Nitrosomonadales</taxon>
        <taxon>Nitrosomonadaceae</taxon>
        <taxon>Nitrosomonas</taxon>
    </lineage>
</organism>
<feature type="region of interest" description="Disordered" evidence="1">
    <location>
        <begin position="129"/>
        <end position="158"/>
    </location>
</feature>
<evidence type="ECO:0000313" key="5">
    <source>
        <dbReference type="Proteomes" id="UP000324176"/>
    </source>
</evidence>
<dbReference type="EMBL" id="VNHT01000040">
    <property type="protein sequence ID" value="TYP83905.1"/>
    <property type="molecule type" value="Genomic_DNA"/>
</dbReference>
<evidence type="ECO:0000313" key="3">
    <source>
        <dbReference type="EMBL" id="TYP83905.1"/>
    </source>
</evidence>
<gene>
    <name evidence="2" type="ORF">AAW31_02170</name>
    <name evidence="3" type="ORF">BCL69_104031</name>
</gene>
<protein>
    <submittedName>
        <fullName evidence="2">Uncharacterized protein</fullName>
    </submittedName>
</protein>
<dbReference type="Proteomes" id="UP000324176">
    <property type="component" value="Unassembled WGS sequence"/>
</dbReference>
<reference evidence="4" key="1">
    <citation type="submission" date="2015-05" db="EMBL/GenBank/DDBJ databases">
        <title>Draft genome of Nitrosomonas communis strain Nm2.</title>
        <authorList>
            <person name="Kozlowski J.A."/>
            <person name="Kits K.D."/>
            <person name="Stein L.Y."/>
        </authorList>
    </citation>
    <scope>NUCLEOTIDE SEQUENCE [LARGE SCALE GENOMIC DNA]</scope>
    <source>
        <strain evidence="4">Nm2</strain>
    </source>
</reference>
<proteinExistence type="predicted"/>
<reference evidence="3 5" key="3">
    <citation type="submission" date="2019-07" db="EMBL/GenBank/DDBJ databases">
        <title>Active sludge and wastewater microbial communities from Klosterneuburg, Austria.</title>
        <authorList>
            <person name="Wagner M."/>
        </authorList>
    </citation>
    <scope>NUCLEOTIDE SEQUENCE [LARGE SCALE GENOMIC DNA]</scope>
    <source>
        <strain evidence="3 5">Nm2</strain>
    </source>
</reference>
<evidence type="ECO:0000313" key="2">
    <source>
        <dbReference type="EMBL" id="AKH36876.1"/>
    </source>
</evidence>
<dbReference type="PATRIC" id="fig|44574.3.peg.519"/>
<evidence type="ECO:0000256" key="1">
    <source>
        <dbReference type="SAM" id="MobiDB-lite"/>
    </source>
</evidence>
<name>A0A0F7KBD3_9PROT</name>
<sequence length="169" mass="19122">MRLICPCCQTDFPLEAAISNIALRNVVTRVLSFNPVGKLLLVYVEQLFKPPQRAISDTKMAKLMNELIPMIEAGKIEYKGRVWPAPMDAWRMALEQMIDQRDTLTLPLKNHGYLLTIIAAAANQAAKKEEGAQEMRKRTGRAQEEQNAAMTKGMPEEVRNQLQKIINKT</sequence>
<dbReference type="EMBL" id="CP011451">
    <property type="protein sequence ID" value="AKH36876.1"/>
    <property type="molecule type" value="Genomic_DNA"/>
</dbReference>
<accession>A0A0F7KBD3</accession>
<evidence type="ECO:0000313" key="4">
    <source>
        <dbReference type="Proteomes" id="UP000034156"/>
    </source>
</evidence>
<reference evidence="2 4" key="2">
    <citation type="journal article" date="2016" name="Genome Announc.">
        <title>Genome Sequence of Nitrosomonas communis Strain Nm2, a Mesophilic Ammonia-Oxidizing Bacterium Isolated from Mediterranean Soil.</title>
        <authorList>
            <person name="Kozlowski J.A."/>
            <person name="Kits K.D."/>
            <person name="Stein L.Y."/>
        </authorList>
    </citation>
    <scope>NUCLEOTIDE SEQUENCE [LARGE SCALE GENOMIC DNA]</scope>
    <source>
        <strain evidence="2 4">Nm2</strain>
    </source>
</reference>
<dbReference type="OrthoDB" id="6872885at2"/>
<dbReference type="AlphaFoldDB" id="A0A0F7KBD3"/>